<evidence type="ECO:0000313" key="9">
    <source>
        <dbReference type="EMBL" id="CAD9442723.1"/>
    </source>
</evidence>
<dbReference type="PANTHER" id="PTHR19877">
    <property type="entry name" value="EUKARYOTIC TRANSLATION INITIATION FACTOR 3 SUBUNIT I"/>
    <property type="match status" value="1"/>
</dbReference>
<evidence type="ECO:0000256" key="4">
    <source>
        <dbReference type="ARBA" id="ARBA00023187"/>
    </source>
</evidence>
<feature type="compositionally biased region" description="Low complexity" evidence="8">
    <location>
        <begin position="311"/>
        <end position="327"/>
    </location>
</feature>
<feature type="repeat" description="WD" evidence="7">
    <location>
        <begin position="149"/>
        <end position="183"/>
    </location>
</feature>
<dbReference type="PRINTS" id="PR00320">
    <property type="entry name" value="GPROTEINBRPT"/>
</dbReference>
<evidence type="ECO:0000256" key="8">
    <source>
        <dbReference type="SAM" id="MobiDB-lite"/>
    </source>
</evidence>
<dbReference type="InterPro" id="IPR015943">
    <property type="entry name" value="WD40/YVTN_repeat-like_dom_sf"/>
</dbReference>
<dbReference type="PROSITE" id="PS50294">
    <property type="entry name" value="WD_REPEATS_REGION"/>
    <property type="match status" value="1"/>
</dbReference>
<evidence type="ECO:0000256" key="6">
    <source>
        <dbReference type="ARBA" id="ARBA00040390"/>
    </source>
</evidence>
<evidence type="ECO:0000256" key="1">
    <source>
        <dbReference type="ARBA" id="ARBA00022574"/>
    </source>
</evidence>
<dbReference type="Pfam" id="PF00400">
    <property type="entry name" value="WD40"/>
    <property type="match status" value="4"/>
</dbReference>
<keyword evidence="4" id="KW-0508">mRNA splicing</keyword>
<accession>A0A7S2D2Z3</accession>
<keyword evidence="2" id="KW-0507">mRNA processing</keyword>
<sequence length="336" mass="35758">MRLMQGAPLICPGHSRPVAGIEYSADTDDGVFLISACHDKTAMIRSGETGDWIGTFEGHKGAVWGAALNKPATRAATVSGDFSAKVWDALTGDELLELKHKHIVRAVDWSADSSNLVTGGKEAKLRLFDINQPESEPHILLGHEAGKAIKVVRYLPEPSLFLSAGDDKTLRLWDVRTRTEAAQLAFSGPVNSVELSRDAKTLTIAAGNEVSFWDAQSYQCLKRFDLGVIEANGFGVNSATLHPDRKAFVAGGGNFWVYVHDYETGEELLCNKGHHGPVYGVRFSPDGKTYASGGDDGTIRIWTFAEDDPAAGEAPGADAGAPPAGEGLNAPAAAEA</sequence>
<keyword evidence="3" id="KW-0677">Repeat</keyword>
<dbReference type="SUPFAM" id="SSF50978">
    <property type="entry name" value="WD40 repeat-like"/>
    <property type="match status" value="1"/>
</dbReference>
<protein>
    <recommendedName>
        <fullName evidence="6">Serine-threonine kinase receptor-associated protein</fullName>
    </recommendedName>
</protein>
<evidence type="ECO:0000256" key="7">
    <source>
        <dbReference type="PROSITE-ProRule" id="PRU00221"/>
    </source>
</evidence>
<evidence type="ECO:0000256" key="5">
    <source>
        <dbReference type="ARBA" id="ARBA00038394"/>
    </source>
</evidence>
<keyword evidence="1 7" id="KW-0853">WD repeat</keyword>
<name>A0A7S2D2Z3_9EUKA</name>
<feature type="repeat" description="WD" evidence="7">
    <location>
        <begin position="56"/>
        <end position="97"/>
    </location>
</feature>
<feature type="repeat" description="WD" evidence="7">
    <location>
        <begin position="271"/>
        <end position="302"/>
    </location>
</feature>
<dbReference type="PROSITE" id="PS50082">
    <property type="entry name" value="WD_REPEATS_2"/>
    <property type="match status" value="4"/>
</dbReference>
<dbReference type="Gene3D" id="2.130.10.10">
    <property type="entry name" value="YVTN repeat-like/Quinoprotein amine dehydrogenase"/>
    <property type="match status" value="1"/>
</dbReference>
<dbReference type="EMBL" id="HBGU01024805">
    <property type="protein sequence ID" value="CAD9442723.1"/>
    <property type="molecule type" value="Transcribed_RNA"/>
</dbReference>
<comment type="similarity">
    <text evidence="5">Belongs to the WD repeat STRAP family.</text>
</comment>
<dbReference type="InterPro" id="IPR036322">
    <property type="entry name" value="WD40_repeat_dom_sf"/>
</dbReference>
<dbReference type="PANTHER" id="PTHR19877:SF13">
    <property type="entry name" value="SERINE-THREONINE KINASE RECEPTOR-ASSOCIATED PROTEIN"/>
    <property type="match status" value="1"/>
</dbReference>
<feature type="repeat" description="WD" evidence="7">
    <location>
        <begin position="97"/>
        <end position="138"/>
    </location>
</feature>
<gene>
    <name evidence="9" type="ORF">CBRE1094_LOCUS13474</name>
</gene>
<proteinExistence type="inferred from homology"/>
<dbReference type="CDD" id="cd00200">
    <property type="entry name" value="WD40"/>
    <property type="match status" value="1"/>
</dbReference>
<dbReference type="GO" id="GO:0032797">
    <property type="term" value="C:SMN complex"/>
    <property type="evidence" value="ECO:0007669"/>
    <property type="project" value="TreeGrafter"/>
</dbReference>
<organism evidence="9">
    <name type="scientific">Haptolina brevifila</name>
    <dbReference type="NCBI Taxonomy" id="156173"/>
    <lineage>
        <taxon>Eukaryota</taxon>
        <taxon>Haptista</taxon>
        <taxon>Haptophyta</taxon>
        <taxon>Prymnesiophyceae</taxon>
        <taxon>Prymnesiales</taxon>
        <taxon>Prymnesiaceae</taxon>
        <taxon>Haptolina</taxon>
    </lineage>
</organism>
<dbReference type="SMART" id="SM00320">
    <property type="entry name" value="WD40"/>
    <property type="match status" value="7"/>
</dbReference>
<dbReference type="AlphaFoldDB" id="A0A7S2D2Z3"/>
<dbReference type="InterPro" id="IPR020472">
    <property type="entry name" value="WD40_PAC1"/>
</dbReference>
<evidence type="ECO:0000256" key="2">
    <source>
        <dbReference type="ARBA" id="ARBA00022664"/>
    </source>
</evidence>
<dbReference type="GO" id="GO:0003723">
    <property type="term" value="F:RNA binding"/>
    <property type="evidence" value="ECO:0007669"/>
    <property type="project" value="TreeGrafter"/>
</dbReference>
<evidence type="ECO:0000256" key="3">
    <source>
        <dbReference type="ARBA" id="ARBA00022737"/>
    </source>
</evidence>
<reference evidence="9" key="1">
    <citation type="submission" date="2021-01" db="EMBL/GenBank/DDBJ databases">
        <authorList>
            <person name="Corre E."/>
            <person name="Pelletier E."/>
            <person name="Niang G."/>
            <person name="Scheremetjew M."/>
            <person name="Finn R."/>
            <person name="Kale V."/>
            <person name="Holt S."/>
            <person name="Cochrane G."/>
            <person name="Meng A."/>
            <person name="Brown T."/>
            <person name="Cohen L."/>
        </authorList>
    </citation>
    <scope>NUCLEOTIDE SEQUENCE</scope>
    <source>
        <strain evidence="9">UTEX LB 985</strain>
    </source>
</reference>
<dbReference type="GO" id="GO:0000387">
    <property type="term" value="P:spliceosomal snRNP assembly"/>
    <property type="evidence" value="ECO:0007669"/>
    <property type="project" value="TreeGrafter"/>
</dbReference>
<feature type="region of interest" description="Disordered" evidence="8">
    <location>
        <begin position="309"/>
        <end position="336"/>
    </location>
</feature>
<dbReference type="InterPro" id="IPR001680">
    <property type="entry name" value="WD40_rpt"/>
</dbReference>